<comment type="caution">
    <text evidence="3">The sequence shown here is derived from an EMBL/GenBank/DDBJ whole genome shotgun (WGS) entry which is preliminary data.</text>
</comment>
<evidence type="ECO:0000313" key="3">
    <source>
        <dbReference type="EMBL" id="CCI45307.1"/>
    </source>
</evidence>
<dbReference type="InterPro" id="IPR008942">
    <property type="entry name" value="ENTH_VHS"/>
</dbReference>
<dbReference type="GO" id="GO:0032588">
    <property type="term" value="C:trans-Golgi network membrane"/>
    <property type="evidence" value="ECO:0007669"/>
    <property type="project" value="TreeGrafter"/>
</dbReference>
<dbReference type="PANTHER" id="PTHR21514">
    <property type="entry name" value="AP-4 COMPLEX ACCESSORY SUBUNIT TEPSIN"/>
    <property type="match status" value="1"/>
</dbReference>
<dbReference type="AlphaFoldDB" id="A0A024GF28"/>
<feature type="compositionally biased region" description="Low complexity" evidence="1">
    <location>
        <begin position="122"/>
        <end position="142"/>
    </location>
</feature>
<evidence type="ECO:0000259" key="2">
    <source>
        <dbReference type="PROSITE" id="PS50942"/>
    </source>
</evidence>
<dbReference type="SUPFAM" id="SSF48464">
    <property type="entry name" value="ENTH/VHS domain"/>
    <property type="match status" value="1"/>
</dbReference>
<proteinExistence type="predicted"/>
<accession>A0A024GF28</accession>
<name>A0A024GF28_9STRA</name>
<evidence type="ECO:0000313" key="4">
    <source>
        <dbReference type="Proteomes" id="UP000053237"/>
    </source>
</evidence>
<reference evidence="3 4" key="1">
    <citation type="submission" date="2012-05" db="EMBL/GenBank/DDBJ databases">
        <title>Recombination and specialization in a pathogen metapopulation.</title>
        <authorList>
            <person name="Gardiner A."/>
            <person name="Kemen E."/>
            <person name="Schultz-Larsen T."/>
            <person name="MacLean D."/>
            <person name="Van Oosterhout C."/>
            <person name="Jones J.D.G."/>
        </authorList>
    </citation>
    <scope>NUCLEOTIDE SEQUENCE [LARGE SCALE GENOMIC DNA]</scope>
    <source>
        <strain evidence="3 4">Ac Nc2</strain>
    </source>
</reference>
<protein>
    <recommendedName>
        <fullName evidence="2">ENTH domain-containing protein</fullName>
    </recommendedName>
</protein>
<dbReference type="InterPro" id="IPR039273">
    <property type="entry name" value="TEPSIN"/>
</dbReference>
<gene>
    <name evidence="3" type="ORF">BN9_061800</name>
</gene>
<dbReference type="InParanoid" id="A0A024GF28"/>
<sequence length="565" mass="62042">MLRHLLVEATSIHDSTAPNYLLEQIGQRTHASCRDAERIAEYLLERLAKSNLNVKLKAMEAIHYCMHEGHQVFVSRIYQSHYEIEKYLDTQSIASSMYDEKKYLRLRVLAAEIINPDPIRRSNSPISSVSLSPRSTTLSPVSDGSSGETRAIDSPPSIYDRKSFPAISQVSNKYDHTFQANTLAMNASTALNGTYKYDTSCQGYSAYMNDDDRQPPKRTALKTSSIHQESSLAQIEASSATRGVWSCAGFRKVSSSATRDTISPCKLAHDTAPMLLTGVQPGFARPCSSVTPNYTVSGSLTEPNNRPVGAKHSSLSNGVEVGTRNPTHNGWWQSQSINGIENKSNVSVYNENTSKLSKTMESFVKMSLEAKERWDCRNLEKSMACSLADNDVLGSAPVDCDVLIPKVTYDDDTDAQSSYERGLIDKLCTSGGIARAPPASEVKRFITLARNLNVGTIASILLEKCSDPVWQVRLKSLFVMLALLDAPGCAAYTAYFQQHASTLLELKHDKKALIVAKAFRIFALLGVSSKDTDHSLSTAPKSSVEPQLIDLELPPQKMSSPVGLI</sequence>
<dbReference type="Gene3D" id="1.25.40.90">
    <property type="match status" value="1"/>
</dbReference>
<dbReference type="PANTHER" id="PTHR21514:SF0">
    <property type="entry name" value="AP-4 COMPLEX ACCESSORY SUBUNIT TEPSIN"/>
    <property type="match status" value="1"/>
</dbReference>
<organism evidence="3 4">
    <name type="scientific">Albugo candida</name>
    <dbReference type="NCBI Taxonomy" id="65357"/>
    <lineage>
        <taxon>Eukaryota</taxon>
        <taxon>Sar</taxon>
        <taxon>Stramenopiles</taxon>
        <taxon>Oomycota</taxon>
        <taxon>Peronosporomycetes</taxon>
        <taxon>Albuginales</taxon>
        <taxon>Albuginaceae</taxon>
        <taxon>Albugo</taxon>
    </lineage>
</organism>
<keyword evidence="4" id="KW-1185">Reference proteome</keyword>
<feature type="domain" description="ENTH" evidence="2">
    <location>
        <begin position="1"/>
        <end position="125"/>
    </location>
</feature>
<evidence type="ECO:0000256" key="1">
    <source>
        <dbReference type="SAM" id="MobiDB-lite"/>
    </source>
</evidence>
<dbReference type="EMBL" id="CAIX01000095">
    <property type="protein sequence ID" value="CCI45307.1"/>
    <property type="molecule type" value="Genomic_DNA"/>
</dbReference>
<feature type="region of interest" description="Disordered" evidence="1">
    <location>
        <begin position="122"/>
        <end position="155"/>
    </location>
</feature>
<dbReference type="Pfam" id="PF01417">
    <property type="entry name" value="ENTH"/>
    <property type="match status" value="1"/>
</dbReference>
<dbReference type="OrthoDB" id="118154at2759"/>
<dbReference type="Proteomes" id="UP000053237">
    <property type="component" value="Unassembled WGS sequence"/>
</dbReference>
<dbReference type="PROSITE" id="PS50942">
    <property type="entry name" value="ENTH"/>
    <property type="match status" value="1"/>
</dbReference>
<dbReference type="InterPro" id="IPR013809">
    <property type="entry name" value="ENTH"/>
</dbReference>